<dbReference type="STRING" id="644223.C4R463"/>
<dbReference type="InterPro" id="IPR001650">
    <property type="entry name" value="Helicase_C-like"/>
</dbReference>
<dbReference type="GO" id="GO:0032042">
    <property type="term" value="P:mitochondrial DNA metabolic process"/>
    <property type="evidence" value="ECO:0007669"/>
    <property type="project" value="EnsemblFungi"/>
</dbReference>
<keyword evidence="5" id="KW-1185">Reference proteome</keyword>
<accession>C4R463</accession>
<evidence type="ECO:0000313" key="4">
    <source>
        <dbReference type="EMBL" id="CAY70349.1"/>
    </source>
</evidence>
<dbReference type="RefSeq" id="XP_002492528.1">
    <property type="nucleotide sequence ID" value="XM_002492483.1"/>
</dbReference>
<dbReference type="Pfam" id="PF00271">
    <property type="entry name" value="Helicase_C"/>
    <property type="match status" value="1"/>
</dbReference>
<dbReference type="GO" id="GO:0061749">
    <property type="term" value="F:forked DNA-dependent helicase activity"/>
    <property type="evidence" value="ECO:0007669"/>
    <property type="project" value="EnsemblFungi"/>
</dbReference>
<evidence type="ECO:0000259" key="3">
    <source>
        <dbReference type="PROSITE" id="PS51194"/>
    </source>
</evidence>
<evidence type="ECO:0000259" key="2">
    <source>
        <dbReference type="PROSITE" id="PS51192"/>
    </source>
</evidence>
<dbReference type="SUPFAM" id="SSF52540">
    <property type="entry name" value="P-loop containing nucleoside triphosphate hydrolases"/>
    <property type="match status" value="1"/>
</dbReference>
<dbReference type="Pfam" id="PF04851">
    <property type="entry name" value="ResIII"/>
    <property type="match status" value="1"/>
</dbReference>
<dbReference type="PANTHER" id="PTHR47396">
    <property type="entry name" value="TYPE I RESTRICTION ENZYME ECOKI R PROTEIN"/>
    <property type="match status" value="1"/>
</dbReference>
<evidence type="ECO:0000313" key="5">
    <source>
        <dbReference type="Proteomes" id="UP000000314"/>
    </source>
</evidence>
<dbReference type="InterPro" id="IPR006935">
    <property type="entry name" value="Helicase/UvrB_N"/>
</dbReference>
<dbReference type="AlphaFoldDB" id="C4R463"/>
<dbReference type="SMR" id="C4R463"/>
<dbReference type="InterPro" id="IPR050742">
    <property type="entry name" value="Helicase_Restrict-Modif_Enz"/>
</dbReference>
<dbReference type="InterPro" id="IPR027417">
    <property type="entry name" value="P-loop_NTPase"/>
</dbReference>
<feature type="domain" description="Helicase ATP-binding" evidence="2">
    <location>
        <begin position="73"/>
        <end position="243"/>
    </location>
</feature>
<proteinExistence type="predicted"/>
<dbReference type="SMART" id="SM00490">
    <property type="entry name" value="HELICc"/>
    <property type="match status" value="1"/>
</dbReference>
<dbReference type="InterPro" id="IPR014001">
    <property type="entry name" value="Helicase_ATP-bd"/>
</dbReference>
<dbReference type="InParanoid" id="C4R463"/>
<dbReference type="SMART" id="SM00487">
    <property type="entry name" value="DEXDc"/>
    <property type="match status" value="1"/>
</dbReference>
<keyword evidence="1" id="KW-0347">Helicase</keyword>
<dbReference type="OMA" id="DKWLCEG"/>
<dbReference type="EMBL" id="FN392321">
    <property type="protein sequence ID" value="CAY70349.1"/>
    <property type="molecule type" value="Genomic_DNA"/>
</dbReference>
<organism evidence="4 5">
    <name type="scientific">Komagataella phaffii (strain GS115 / ATCC 20864)</name>
    <name type="common">Yeast</name>
    <name type="synonym">Pichia pastoris</name>
    <dbReference type="NCBI Taxonomy" id="644223"/>
    <lineage>
        <taxon>Eukaryota</taxon>
        <taxon>Fungi</taxon>
        <taxon>Dikarya</taxon>
        <taxon>Ascomycota</taxon>
        <taxon>Saccharomycotina</taxon>
        <taxon>Pichiomycetes</taxon>
        <taxon>Pichiales</taxon>
        <taxon>Pichiaceae</taxon>
        <taxon>Komagataella</taxon>
    </lineage>
</organism>
<dbReference type="PROSITE" id="PS51192">
    <property type="entry name" value="HELICASE_ATP_BIND_1"/>
    <property type="match status" value="1"/>
</dbReference>
<dbReference type="GO" id="GO:0070125">
    <property type="term" value="P:mitochondrial translational elongation"/>
    <property type="evidence" value="ECO:0007669"/>
    <property type="project" value="TreeGrafter"/>
</dbReference>
<feature type="domain" description="Helicase C-terminal" evidence="3">
    <location>
        <begin position="298"/>
        <end position="457"/>
    </location>
</feature>
<dbReference type="PROSITE" id="PS51194">
    <property type="entry name" value="HELICASE_CTER"/>
    <property type="match status" value="1"/>
</dbReference>
<dbReference type="GO" id="GO:1905082">
    <property type="term" value="P:regulation of mitochondrial translational elongation"/>
    <property type="evidence" value="ECO:0007669"/>
    <property type="project" value="EnsemblFungi"/>
</dbReference>
<dbReference type="eggNOG" id="ENOG502QT4U">
    <property type="taxonomic scope" value="Eukaryota"/>
</dbReference>
<dbReference type="GO" id="GO:0036121">
    <property type="term" value="F:double-stranded DNA helicase activity"/>
    <property type="evidence" value="ECO:0007669"/>
    <property type="project" value="EnsemblFungi"/>
</dbReference>
<keyword evidence="1" id="KW-0378">Hydrolase</keyword>
<dbReference type="GO" id="GO:0016787">
    <property type="term" value="F:hydrolase activity"/>
    <property type="evidence" value="ECO:0007669"/>
    <property type="project" value="InterPro"/>
</dbReference>
<evidence type="ECO:0008006" key="6">
    <source>
        <dbReference type="Google" id="ProtNLM"/>
    </source>
</evidence>
<dbReference type="Gene3D" id="3.40.50.300">
    <property type="entry name" value="P-loop containing nucleotide triphosphate hydrolases"/>
    <property type="match status" value="2"/>
</dbReference>
<dbReference type="CDD" id="cd18799">
    <property type="entry name" value="SF2_C_EcoAI-like"/>
    <property type="match status" value="1"/>
</dbReference>
<dbReference type="GeneID" id="8200135"/>
<name>C4R463_KOMPG</name>
<protein>
    <recommendedName>
        <fullName evidence="6">ATP-dependent helicase</fullName>
    </recommendedName>
</protein>
<gene>
    <name evidence="4" type="ordered locus">PAS_chr3_0309</name>
</gene>
<dbReference type="GO" id="GO:0005759">
    <property type="term" value="C:mitochondrial matrix"/>
    <property type="evidence" value="ECO:0007669"/>
    <property type="project" value="EnsemblFungi"/>
</dbReference>
<dbReference type="OrthoDB" id="16911at2759"/>
<dbReference type="Proteomes" id="UP000000314">
    <property type="component" value="Chromosome 3"/>
</dbReference>
<dbReference type="GO" id="GO:0005524">
    <property type="term" value="F:ATP binding"/>
    <property type="evidence" value="ECO:0007669"/>
    <property type="project" value="InterPro"/>
</dbReference>
<sequence length="682" mass="77565">MILSRLSRISGLHFRQQYVLSLSQRSTLIRQVCGTRVRSATASEETLVARELETPSTVRLRPYQKDCIESIMKVIRGGETRLAVSLATGGGKTVIFSNLLNEIPSNKYNGQKTLILVHRKELADQAARTIKRFFPHMKIEIDMAGLRPTHDDDVDVVVASVPTLARNNSKNPRLFDYDPNEFKAIIIDECHHAISDSYIKILQYFNALSKDSSDGIIVVGFSATLKRHDAQPLDKVFNTIAYEKDLISMVKEGYLSELSITKVEGAFSLDDVKLDKTGDYQLQSLESSVNTAAVAELVLKTYLERKKVLGLKSSLFFCVNKQHVQDLCELFCANGIKAGFVSGNTPLLEREQIIKNFIDGKLNVLMNCNVFTEGTDIPNIDSIFLLRPTKSRPLLSQMIGRGLRLHSGKTKCYVTDFVGTTHSGINVDATLEGITKRQMNSLLQFDQEMVHGNRDYSKMLEEVPDYLRYTSFNDITSYINSIPKNLSKENQRSIEYKLYKQHSLPWIQLGIDSWGVSLADRSYLRIDKTKGKFELKRYIAVPYPKNGIKRKKLIFHSENLEEILTDAERFLKEKGSKPLFLGSYPISNKQYEYLCKEFINVAQGSSGIQMEYFVPFLKRYLRKLTKHQASVLIFAKMAGGAFALQRYIKYKMLSTKNIQDEKVPILKEEVMDKLAQKIKDNK</sequence>
<keyword evidence="1" id="KW-0547">Nucleotide-binding</keyword>
<keyword evidence="1" id="KW-0067">ATP-binding</keyword>
<reference evidence="4 5" key="1">
    <citation type="journal article" date="2009" name="Nat. Biotechnol.">
        <title>Genome sequence of the recombinant protein production host Pichia pastoris.</title>
        <authorList>
            <person name="De Schutter K."/>
            <person name="Lin Y.C."/>
            <person name="Tiels P."/>
            <person name="Van Hecke A."/>
            <person name="Glinka S."/>
            <person name="Weber-Lehmann J."/>
            <person name="Rouze P."/>
            <person name="Van de Peer Y."/>
            <person name="Callewaert N."/>
        </authorList>
    </citation>
    <scope>NUCLEOTIDE SEQUENCE [LARGE SCALE GENOMIC DNA]</scope>
    <source>
        <strain evidence="5">GS115 / ATCC 20864</strain>
    </source>
</reference>
<dbReference type="HOGENOM" id="CLU_014765_0_0_1"/>
<dbReference type="PANTHER" id="PTHR47396:SF1">
    <property type="entry name" value="ATP-DEPENDENT HELICASE IRC3-RELATED"/>
    <property type="match status" value="1"/>
</dbReference>
<dbReference type="FunCoup" id="C4R463">
    <property type="interactions" value="15"/>
</dbReference>
<dbReference type="GO" id="GO:0000403">
    <property type="term" value="F:Y-form DNA binding"/>
    <property type="evidence" value="ECO:0007669"/>
    <property type="project" value="EnsemblFungi"/>
</dbReference>
<evidence type="ECO:0000256" key="1">
    <source>
        <dbReference type="ARBA" id="ARBA00022806"/>
    </source>
</evidence>
<dbReference type="KEGG" id="ppa:PAS_chr3_0309"/>